<evidence type="ECO:0000256" key="1">
    <source>
        <dbReference type="ARBA" id="ARBA00004651"/>
    </source>
</evidence>
<comment type="similarity">
    <text evidence="9">Belongs to the binding-protein-dependent transport system permease family. OppBC subfamily.</text>
</comment>
<dbReference type="SUPFAM" id="SSF161098">
    <property type="entry name" value="MetI-like"/>
    <property type="match status" value="1"/>
</dbReference>
<comment type="caution">
    <text evidence="12">The sequence shown here is derived from an EMBL/GenBank/DDBJ whole genome shotgun (WGS) entry which is preliminary data.</text>
</comment>
<evidence type="ECO:0000256" key="3">
    <source>
        <dbReference type="ARBA" id="ARBA00022475"/>
    </source>
</evidence>
<protein>
    <submittedName>
        <fullName evidence="12">Peptide ABC transporter permease</fullName>
    </submittedName>
</protein>
<dbReference type="InterPro" id="IPR035906">
    <property type="entry name" value="MetI-like_sf"/>
</dbReference>
<evidence type="ECO:0000313" key="12">
    <source>
        <dbReference type="EMBL" id="OYD59073.1"/>
    </source>
</evidence>
<keyword evidence="3" id="KW-1003">Cell membrane</keyword>
<dbReference type="PANTHER" id="PTHR43386:SF24">
    <property type="entry name" value="OLIGOPEPTIDE TRANSPORT SYSTEM PERMEASE PROTEIN AMID"/>
    <property type="match status" value="1"/>
</dbReference>
<dbReference type="GO" id="GO:0055085">
    <property type="term" value="P:transmembrane transport"/>
    <property type="evidence" value="ECO:0007669"/>
    <property type="project" value="InterPro"/>
</dbReference>
<feature type="domain" description="ABC transmembrane type-1" evidence="11">
    <location>
        <begin position="136"/>
        <end position="325"/>
    </location>
</feature>
<dbReference type="AlphaFoldDB" id="A0A235FDQ3"/>
<evidence type="ECO:0000256" key="10">
    <source>
        <dbReference type="RuleBase" id="RU363032"/>
    </source>
</evidence>
<dbReference type="InterPro" id="IPR025966">
    <property type="entry name" value="OppC_N"/>
</dbReference>
<dbReference type="Pfam" id="PF12911">
    <property type="entry name" value="OppC_N"/>
    <property type="match status" value="1"/>
</dbReference>
<evidence type="ECO:0000256" key="9">
    <source>
        <dbReference type="ARBA" id="ARBA00024202"/>
    </source>
</evidence>
<gene>
    <name evidence="12" type="ORF">CGZ90_03990</name>
</gene>
<feature type="transmembrane region" description="Helical" evidence="10">
    <location>
        <begin position="253"/>
        <end position="282"/>
    </location>
</feature>
<proteinExistence type="inferred from homology"/>
<evidence type="ECO:0000313" key="13">
    <source>
        <dbReference type="Proteomes" id="UP000215059"/>
    </source>
</evidence>
<evidence type="ECO:0000259" key="11">
    <source>
        <dbReference type="PROSITE" id="PS50928"/>
    </source>
</evidence>
<comment type="subcellular location">
    <subcellularLocation>
        <location evidence="1 10">Cell membrane</location>
        <topology evidence="1 10">Multi-pass membrane protein</topology>
    </subcellularLocation>
</comment>
<dbReference type="CDD" id="cd06261">
    <property type="entry name" value="TM_PBP2"/>
    <property type="match status" value="1"/>
</dbReference>
<accession>A0A235FDQ3</accession>
<feature type="transmembrane region" description="Helical" evidence="10">
    <location>
        <begin position="201"/>
        <end position="218"/>
    </location>
</feature>
<evidence type="ECO:0000256" key="8">
    <source>
        <dbReference type="ARBA" id="ARBA00023136"/>
    </source>
</evidence>
<dbReference type="PANTHER" id="PTHR43386">
    <property type="entry name" value="OLIGOPEPTIDE TRANSPORT SYSTEM PERMEASE PROTEIN APPC"/>
    <property type="match status" value="1"/>
</dbReference>
<keyword evidence="2 10" id="KW-0813">Transport</keyword>
<feature type="transmembrane region" description="Helical" evidence="10">
    <location>
        <begin position="46"/>
        <end position="64"/>
    </location>
</feature>
<dbReference type="OrthoDB" id="9797472at2"/>
<dbReference type="InterPro" id="IPR050366">
    <property type="entry name" value="BP-dependent_transpt_permease"/>
</dbReference>
<keyword evidence="7 10" id="KW-1133">Transmembrane helix</keyword>
<dbReference type="Proteomes" id="UP000215059">
    <property type="component" value="Unassembled WGS sequence"/>
</dbReference>
<name>A0A235FDQ3_9BACL</name>
<feature type="transmembrane region" description="Helical" evidence="10">
    <location>
        <begin position="302"/>
        <end position="328"/>
    </location>
</feature>
<evidence type="ECO:0000256" key="2">
    <source>
        <dbReference type="ARBA" id="ARBA00022448"/>
    </source>
</evidence>
<evidence type="ECO:0000256" key="7">
    <source>
        <dbReference type="ARBA" id="ARBA00022989"/>
    </source>
</evidence>
<reference evidence="12 13" key="1">
    <citation type="submission" date="2017-07" db="EMBL/GenBank/DDBJ databases">
        <title>Fictibacillus sp. nov. GDSW-R2A3 Genome sequencing and assembly.</title>
        <authorList>
            <person name="Mayilraj S."/>
        </authorList>
    </citation>
    <scope>NUCLEOTIDE SEQUENCE [LARGE SCALE GENOMIC DNA]</scope>
    <source>
        <strain evidence="12 13">GDSW-R2A3</strain>
    </source>
</reference>
<dbReference type="PROSITE" id="PS50928">
    <property type="entry name" value="ABC_TM1"/>
    <property type="match status" value="1"/>
</dbReference>
<evidence type="ECO:0000256" key="4">
    <source>
        <dbReference type="ARBA" id="ARBA00022692"/>
    </source>
</evidence>
<keyword evidence="13" id="KW-1185">Reference proteome</keyword>
<dbReference type="NCBIfam" id="NF045475">
    <property type="entry name" value="Opp3C"/>
    <property type="match status" value="1"/>
</dbReference>
<dbReference type="Gene3D" id="1.10.3720.10">
    <property type="entry name" value="MetI-like"/>
    <property type="match status" value="1"/>
</dbReference>
<keyword evidence="4 10" id="KW-0812">Transmembrane</keyword>
<dbReference type="RefSeq" id="WP_094251033.1">
    <property type="nucleotide sequence ID" value="NZ_JBHLXL010000001.1"/>
</dbReference>
<dbReference type="EMBL" id="NOII01000001">
    <property type="protein sequence ID" value="OYD59073.1"/>
    <property type="molecule type" value="Genomic_DNA"/>
</dbReference>
<keyword evidence="8 10" id="KW-0472">Membrane</keyword>
<feature type="transmembrane region" description="Helical" evidence="10">
    <location>
        <begin position="175"/>
        <end position="195"/>
    </location>
</feature>
<dbReference type="Pfam" id="PF00528">
    <property type="entry name" value="BPD_transp_1"/>
    <property type="match status" value="1"/>
</dbReference>
<evidence type="ECO:0000256" key="6">
    <source>
        <dbReference type="ARBA" id="ARBA00022927"/>
    </source>
</evidence>
<keyword evidence="5" id="KW-0571">Peptide transport</keyword>
<feature type="transmembrane region" description="Helical" evidence="10">
    <location>
        <begin position="138"/>
        <end position="163"/>
    </location>
</feature>
<organism evidence="12 13">
    <name type="scientific">Fictibacillus aquaticus</name>
    <dbReference type="NCBI Taxonomy" id="2021314"/>
    <lineage>
        <taxon>Bacteria</taxon>
        <taxon>Bacillati</taxon>
        <taxon>Bacillota</taxon>
        <taxon>Bacilli</taxon>
        <taxon>Bacillales</taxon>
        <taxon>Fictibacillaceae</taxon>
        <taxon>Fictibacillus</taxon>
    </lineage>
</organism>
<dbReference type="InterPro" id="IPR000515">
    <property type="entry name" value="MetI-like"/>
</dbReference>
<dbReference type="GO" id="GO:0015833">
    <property type="term" value="P:peptide transport"/>
    <property type="evidence" value="ECO:0007669"/>
    <property type="project" value="UniProtKB-KW"/>
</dbReference>
<keyword evidence="6" id="KW-0653">Protein transport</keyword>
<sequence>MSLPKHEISTELFQPAQVRKENKEVIARPSISFWKDAWIRLRKNKAAVTGLIIIVFIALMAFIGPQMSKYGFNDQDLMRVNLPPKVQGLENISFLGLDGVDIRGMDQYKLKQQKDYFWFGTDALGRDQWTRIWEGTQVSLLIAFVAAILDLLIGITYGGISAFYGGKTDNYMQRFIEILIGIPNLVIIILLILILKPGITSIIIAMAISGWTGMARIVRAQILKLKGQEFVLASRTLGAGDKRLVSKHLIPNVLGPIIITTTFTIPTAIFFEAFLSFIGLGLRPPTASLGSLVNEGFRSLQIFPHLMLIPSIIISLLMISFNMLGDGLRDALDPKMRK</sequence>
<dbReference type="GO" id="GO:0015031">
    <property type="term" value="P:protein transport"/>
    <property type="evidence" value="ECO:0007669"/>
    <property type="project" value="UniProtKB-KW"/>
</dbReference>
<dbReference type="GO" id="GO:0005886">
    <property type="term" value="C:plasma membrane"/>
    <property type="evidence" value="ECO:0007669"/>
    <property type="project" value="UniProtKB-SubCell"/>
</dbReference>
<evidence type="ECO:0000256" key="5">
    <source>
        <dbReference type="ARBA" id="ARBA00022856"/>
    </source>
</evidence>